<protein>
    <submittedName>
        <fullName evidence="3">Glycosyl transferase family 11</fullName>
    </submittedName>
</protein>
<dbReference type="PANTHER" id="PTHR11927:SF9">
    <property type="entry name" value="L-FUCOSYLTRANSFERASE"/>
    <property type="match status" value="1"/>
</dbReference>
<dbReference type="EMBL" id="FMID01000054">
    <property type="protein sequence ID" value="SCL76319.1"/>
    <property type="molecule type" value="Genomic_DNA"/>
</dbReference>
<dbReference type="Proteomes" id="UP000184671">
    <property type="component" value="Unassembled WGS sequence"/>
</dbReference>
<dbReference type="GO" id="GO:0016020">
    <property type="term" value="C:membrane"/>
    <property type="evidence" value="ECO:0007669"/>
    <property type="project" value="InterPro"/>
</dbReference>
<organism evidence="3 4">
    <name type="scientific">Methanoculleus chikugoensis</name>
    <dbReference type="NCBI Taxonomy" id="118126"/>
    <lineage>
        <taxon>Archaea</taxon>
        <taxon>Methanobacteriati</taxon>
        <taxon>Methanobacteriota</taxon>
        <taxon>Stenosarchaea group</taxon>
        <taxon>Methanomicrobia</taxon>
        <taxon>Methanomicrobiales</taxon>
        <taxon>Methanomicrobiaceae</taxon>
        <taxon>Methanoculleus</taxon>
    </lineage>
</organism>
<keyword evidence="1" id="KW-0328">Glycosyltransferase</keyword>
<dbReference type="CDD" id="cd11301">
    <property type="entry name" value="Fut1_Fut2_like"/>
    <property type="match status" value="1"/>
</dbReference>
<dbReference type="Gene3D" id="3.40.50.11350">
    <property type="match status" value="1"/>
</dbReference>
<dbReference type="GO" id="GO:0008107">
    <property type="term" value="F:galactoside 2-alpha-L-fucosyltransferase activity"/>
    <property type="evidence" value="ECO:0007669"/>
    <property type="project" value="InterPro"/>
</dbReference>
<dbReference type="AlphaFoldDB" id="A0A1M4MN32"/>
<name>A0A1M4MN32_9EURY</name>
<evidence type="ECO:0000256" key="2">
    <source>
        <dbReference type="ARBA" id="ARBA00022679"/>
    </source>
</evidence>
<evidence type="ECO:0000313" key="4">
    <source>
        <dbReference type="Proteomes" id="UP000184671"/>
    </source>
</evidence>
<gene>
    <name evidence="3" type="ORF">L21_2244</name>
</gene>
<dbReference type="GO" id="GO:0005975">
    <property type="term" value="P:carbohydrate metabolic process"/>
    <property type="evidence" value="ECO:0007669"/>
    <property type="project" value="InterPro"/>
</dbReference>
<evidence type="ECO:0000256" key="1">
    <source>
        <dbReference type="ARBA" id="ARBA00022676"/>
    </source>
</evidence>
<keyword evidence="2 3" id="KW-0808">Transferase</keyword>
<proteinExistence type="predicted"/>
<dbReference type="PANTHER" id="PTHR11927">
    <property type="entry name" value="GALACTOSIDE 2-L-FUCOSYLTRANSFERASE"/>
    <property type="match status" value="1"/>
</dbReference>
<sequence>MRSYPLMLESEDSCLEAVAIMTVKDEFHRSKEKPDTIIVQLMGGLGNQLFQYAVGRRIAKMNNFSLKLDLSWFRYHPRWFKYHPYRPYSLNHFATLKDIASPAEIAKLRGLTWVHLKEKLFHKLYANGLHGTRTMIRERTLDFDPEVLQISTGAYLSGYWQSEKYFKDIEETIRKDFTVITPPDPENIKIANDIRGAEAVCIHVRRGDYVSDSKANQLIGLCSLDYYYRSIGYIMSRVEKPHFYIFSDDPDWSQQHITIDAPTTYIHNNPSDKNYEDLRLMTYCKHFIIANSSFSWWGAWLSSNQQKIVVAPAQWFNRVHYNDDDRLPKEWVRL</sequence>
<evidence type="ECO:0000313" key="3">
    <source>
        <dbReference type="EMBL" id="SCL76319.1"/>
    </source>
</evidence>
<reference evidence="3 4" key="1">
    <citation type="submission" date="2016-08" db="EMBL/GenBank/DDBJ databases">
        <authorList>
            <person name="Seilhamer J.J."/>
        </authorList>
    </citation>
    <scope>NUCLEOTIDE SEQUENCE [LARGE SCALE GENOMIC DNA]</scope>
    <source>
        <strain evidence="3">L21-II-0</strain>
    </source>
</reference>
<accession>A0A1M4MN32</accession>
<dbReference type="Pfam" id="PF01531">
    <property type="entry name" value="Glyco_transf_11"/>
    <property type="match status" value="1"/>
</dbReference>
<dbReference type="InterPro" id="IPR002516">
    <property type="entry name" value="Glyco_trans_11"/>
</dbReference>